<dbReference type="EMBL" id="LCJG01000048">
    <property type="protein sequence ID" value="KKT72102.1"/>
    <property type="molecule type" value="Genomic_DNA"/>
</dbReference>
<organism evidence="1 2">
    <name type="scientific">Candidatus Collierbacteria bacterium GW2011_GWB1_44_6</name>
    <dbReference type="NCBI Taxonomy" id="1618384"/>
    <lineage>
        <taxon>Bacteria</taxon>
        <taxon>Candidatus Collieribacteriota</taxon>
    </lineage>
</organism>
<evidence type="ECO:0000313" key="2">
    <source>
        <dbReference type="Proteomes" id="UP000034835"/>
    </source>
</evidence>
<feature type="non-terminal residue" evidence="1">
    <location>
        <position position="1"/>
    </location>
</feature>
<protein>
    <submittedName>
        <fullName evidence="1">Uncharacterized protein</fullName>
    </submittedName>
</protein>
<accession>A0A0G1LTB7</accession>
<evidence type="ECO:0000313" key="1">
    <source>
        <dbReference type="EMBL" id="KKT72102.1"/>
    </source>
</evidence>
<name>A0A0G1LTB7_9BACT</name>
<dbReference type="AlphaFoldDB" id="A0A0G1LTB7"/>
<comment type="caution">
    <text evidence="1">The sequence shown here is derived from an EMBL/GenBank/DDBJ whole genome shotgun (WGS) entry which is preliminary data.</text>
</comment>
<dbReference type="Proteomes" id="UP000034835">
    <property type="component" value="Unassembled WGS sequence"/>
</dbReference>
<sequence>SMMTSLADQFGKMGIGNKHIIFEDFNFK</sequence>
<proteinExistence type="predicted"/>
<gene>
    <name evidence="1" type="ORF">UW68_C0048G0001</name>
</gene>
<reference evidence="1 2" key="1">
    <citation type="journal article" date="2015" name="Nature">
        <title>rRNA introns, odd ribosomes, and small enigmatic genomes across a large radiation of phyla.</title>
        <authorList>
            <person name="Brown C.T."/>
            <person name="Hug L.A."/>
            <person name="Thomas B.C."/>
            <person name="Sharon I."/>
            <person name="Castelle C.J."/>
            <person name="Singh A."/>
            <person name="Wilkins M.J."/>
            <person name="Williams K.H."/>
            <person name="Banfield J.F."/>
        </authorList>
    </citation>
    <scope>NUCLEOTIDE SEQUENCE [LARGE SCALE GENOMIC DNA]</scope>
</reference>